<dbReference type="EMBL" id="CP107551">
    <property type="protein sequence ID" value="UYP18435.1"/>
    <property type="molecule type" value="Genomic_DNA"/>
</dbReference>
<accession>A0ACD4DEC3</accession>
<organism evidence="1 2">
    <name type="scientific">Rhodococcus sacchari</name>
    <dbReference type="NCBI Taxonomy" id="2962047"/>
    <lineage>
        <taxon>Bacteria</taxon>
        <taxon>Bacillati</taxon>
        <taxon>Actinomycetota</taxon>
        <taxon>Actinomycetes</taxon>
        <taxon>Mycobacteriales</taxon>
        <taxon>Nocardiaceae</taxon>
        <taxon>Rhodococcus</taxon>
    </lineage>
</organism>
<evidence type="ECO:0000313" key="2">
    <source>
        <dbReference type="Proteomes" id="UP001156484"/>
    </source>
</evidence>
<protein>
    <submittedName>
        <fullName evidence="1">Hsp70 family protein</fullName>
    </submittedName>
</protein>
<proteinExistence type="predicted"/>
<sequence>MYSGLGVTIGSANSLAVTVFDRAGSRDPQLLSAPTELHVPAGGTPVLGSGEPAPGTEVLTGFPARVGDPVGILTDDGSTHLGEDLVAATLADLQRRTLGDALAPTMLAHPATWSAHAVDSLHAALDRAGVSASTLSEPVAAARWFETVHGAPGDDVTVVYDLGARGLDVAVIGHGAQPTLLGRPLTGDDLSGDHLDHLVTTYLLEELGAAAAGLDPFAPETVAALAGFRAHCRAAREALSSDTETVVPLALPGVRRDVRLVRGEFEELARGPLEASLVLVQDALRAAGVDLSDVGRVLLTGGGSSTPLVTELISSELGLPVVMAARPAFTAAHGAALAAAAPVAERTPAMSRLAPVEEDDAATVVLPAVTEATAAPEPVAAHRPAVVDTTASGSRGRRFALVGAAVAAVAVLAGGGLALGTLSSEADTPGTGTRPTTETVAENTGSPAPTTGAVVAEPGTTQSTAPGTTETVRVVNSDGSVTVVPVAATPGTPGAPAPANPAAVPAGETPAPDGSTPAPESPAAPAPEVPAVPQPTQQQPAPAPAPAPSAPQSGVGDALTGAGRGAGAVVEGVGNGLGRVLDGTGNVVGGVLGGTGQVVGGLLGTGR</sequence>
<evidence type="ECO:0000313" key="1">
    <source>
        <dbReference type="EMBL" id="UYP18435.1"/>
    </source>
</evidence>
<reference evidence="1" key="1">
    <citation type="submission" date="2022-10" db="EMBL/GenBank/DDBJ databases">
        <title>Rhodococcus ferula Z13 complete genome.</title>
        <authorList>
            <person name="Long X."/>
            <person name="Zang M."/>
        </authorList>
    </citation>
    <scope>NUCLEOTIDE SEQUENCE</scope>
    <source>
        <strain evidence="1">Z13</strain>
    </source>
</reference>
<dbReference type="Proteomes" id="UP001156484">
    <property type="component" value="Chromosome"/>
</dbReference>
<gene>
    <name evidence="1" type="ORF">OED52_17515</name>
</gene>
<name>A0ACD4DEC3_9NOCA</name>
<keyword evidence="2" id="KW-1185">Reference proteome</keyword>